<name>R4KIP0_9FIRM</name>
<dbReference type="KEGG" id="dgi:Desgi_0856"/>
<dbReference type="Proteomes" id="UP000013520">
    <property type="component" value="Chromosome"/>
</dbReference>
<sequence>MYIVSKIWLNQNGKAFGDGPYDLLTGIDRLGSLRKAASEMGMSYNQAWHLIQTIEGRLGFSLITRQVGGNSGGGSTVTPKGRLLMERYKAFREESKEVLEQLYEKHFQQMFGT</sequence>
<dbReference type="Gene3D" id="1.10.10.10">
    <property type="entry name" value="Winged helix-like DNA-binding domain superfamily/Winged helix DNA-binding domain"/>
    <property type="match status" value="1"/>
</dbReference>
<dbReference type="Pfam" id="PF00126">
    <property type="entry name" value="HTH_1"/>
    <property type="match status" value="1"/>
</dbReference>
<evidence type="ECO:0000313" key="3">
    <source>
        <dbReference type="Proteomes" id="UP000013520"/>
    </source>
</evidence>
<dbReference type="InterPro" id="IPR036388">
    <property type="entry name" value="WH-like_DNA-bd_sf"/>
</dbReference>
<dbReference type="RefSeq" id="WP_006521059.1">
    <property type="nucleotide sequence ID" value="NC_021184.1"/>
</dbReference>
<dbReference type="AlphaFoldDB" id="R4KIP0"/>
<dbReference type="SUPFAM" id="SSF46785">
    <property type="entry name" value="Winged helix' DNA-binding domain"/>
    <property type="match status" value="1"/>
</dbReference>
<protein>
    <submittedName>
        <fullName evidence="2">Molybdenum-binding protein</fullName>
    </submittedName>
</protein>
<feature type="domain" description="HTH lysR-type" evidence="1">
    <location>
        <begin position="27"/>
        <end position="82"/>
    </location>
</feature>
<dbReference type="InterPro" id="IPR036390">
    <property type="entry name" value="WH_DNA-bd_sf"/>
</dbReference>
<gene>
    <name evidence="2" type="ORF">Desgi_0856</name>
</gene>
<dbReference type="PANTHER" id="PTHR30432">
    <property type="entry name" value="TRANSCRIPTIONAL REGULATOR MODE"/>
    <property type="match status" value="1"/>
</dbReference>
<organism evidence="2 3">
    <name type="scientific">Desulfoscipio gibsoniae DSM 7213</name>
    <dbReference type="NCBI Taxonomy" id="767817"/>
    <lineage>
        <taxon>Bacteria</taxon>
        <taxon>Bacillati</taxon>
        <taxon>Bacillota</taxon>
        <taxon>Clostridia</taxon>
        <taxon>Eubacteriales</taxon>
        <taxon>Desulfallaceae</taxon>
        <taxon>Desulfoscipio</taxon>
    </lineage>
</organism>
<evidence type="ECO:0000259" key="1">
    <source>
        <dbReference type="Pfam" id="PF00126"/>
    </source>
</evidence>
<dbReference type="EMBL" id="CP003273">
    <property type="protein sequence ID" value="AGL00405.1"/>
    <property type="molecule type" value="Genomic_DNA"/>
</dbReference>
<proteinExistence type="predicted"/>
<reference evidence="2 3" key="1">
    <citation type="submission" date="2012-01" db="EMBL/GenBank/DDBJ databases">
        <title>Complete sequence of Desulfotomaculum gibsoniae DSM 7213.</title>
        <authorList>
            <consortium name="US DOE Joint Genome Institute"/>
            <person name="Lucas S."/>
            <person name="Han J."/>
            <person name="Lapidus A."/>
            <person name="Cheng J.-F."/>
            <person name="Goodwin L."/>
            <person name="Pitluck S."/>
            <person name="Peters L."/>
            <person name="Ovchinnikova G."/>
            <person name="Teshima H."/>
            <person name="Detter J.C."/>
            <person name="Han C."/>
            <person name="Tapia R."/>
            <person name="Land M."/>
            <person name="Hauser L."/>
            <person name="Kyrpides N."/>
            <person name="Ivanova N."/>
            <person name="Pagani I."/>
            <person name="Parshina S."/>
            <person name="Plugge C."/>
            <person name="Muyzer G."/>
            <person name="Kuever J."/>
            <person name="Ivanova A."/>
            <person name="Nazina T."/>
            <person name="Klenk H.-P."/>
            <person name="Brambilla E."/>
            <person name="Spring S."/>
            <person name="Stams A.F."/>
            <person name="Woyke T."/>
        </authorList>
    </citation>
    <scope>NUCLEOTIDE SEQUENCE [LARGE SCALE GENOMIC DNA]</scope>
    <source>
        <strain evidence="2 3">DSM 7213</strain>
    </source>
</reference>
<dbReference type="InterPro" id="IPR051815">
    <property type="entry name" value="Molybdate_resp_trans_reg"/>
</dbReference>
<dbReference type="HOGENOM" id="CLU_125440_3_0_9"/>
<dbReference type="PANTHER" id="PTHR30432:SF1">
    <property type="entry name" value="DNA-BINDING TRANSCRIPTIONAL DUAL REGULATOR MODE"/>
    <property type="match status" value="1"/>
</dbReference>
<dbReference type="OrthoDB" id="285216at2"/>
<dbReference type="STRING" id="767817.Desgi_0856"/>
<dbReference type="GO" id="GO:0003700">
    <property type="term" value="F:DNA-binding transcription factor activity"/>
    <property type="evidence" value="ECO:0007669"/>
    <property type="project" value="InterPro"/>
</dbReference>
<dbReference type="eggNOG" id="COG2005">
    <property type="taxonomic scope" value="Bacteria"/>
</dbReference>
<evidence type="ECO:0000313" key="2">
    <source>
        <dbReference type="EMBL" id="AGL00405.1"/>
    </source>
</evidence>
<keyword evidence="3" id="KW-1185">Reference proteome</keyword>
<accession>R4KIP0</accession>
<dbReference type="InterPro" id="IPR000847">
    <property type="entry name" value="LysR_HTH_N"/>
</dbReference>